<evidence type="ECO:0000256" key="12">
    <source>
        <dbReference type="SAM" id="Phobius"/>
    </source>
</evidence>
<dbReference type="Proteomes" id="UP000466307">
    <property type="component" value="Unassembled WGS sequence"/>
</dbReference>
<dbReference type="GO" id="GO:0050660">
    <property type="term" value="F:flavin adenine dinucleotide binding"/>
    <property type="evidence" value="ECO:0007669"/>
    <property type="project" value="InterPro"/>
</dbReference>
<dbReference type="RefSeq" id="WP_083533763.1">
    <property type="nucleotide sequence ID" value="NZ_JAADZU010000004.1"/>
</dbReference>
<evidence type="ECO:0000256" key="9">
    <source>
        <dbReference type="PROSITE-ProRule" id="PRU00703"/>
    </source>
</evidence>
<dbReference type="Pfam" id="PF03471">
    <property type="entry name" value="CorC_HlyC"/>
    <property type="match status" value="1"/>
</dbReference>
<dbReference type="EMBL" id="JAADZU010000004">
    <property type="protein sequence ID" value="NDK88390.1"/>
    <property type="molecule type" value="Genomic_DNA"/>
</dbReference>
<dbReference type="FunFam" id="3.10.580.10:FF:000002">
    <property type="entry name" value="Magnesium/cobalt efflux protein CorC"/>
    <property type="match status" value="1"/>
</dbReference>
<reference evidence="15 16" key="1">
    <citation type="submission" date="2020-01" db="EMBL/GenBank/DDBJ databases">
        <title>Investigation of new actinobacteria for the biodesulphurisation of diesel fuel.</title>
        <authorList>
            <person name="Athi Narayanan S.M."/>
        </authorList>
    </citation>
    <scope>NUCLEOTIDE SEQUENCE [LARGE SCALE GENOMIC DNA]</scope>
    <source>
        <strain evidence="15 16">213E</strain>
    </source>
</reference>
<feature type="transmembrane region" description="Helical" evidence="12">
    <location>
        <begin position="91"/>
        <end position="110"/>
    </location>
</feature>
<evidence type="ECO:0000256" key="1">
    <source>
        <dbReference type="ARBA" id="ARBA00004651"/>
    </source>
</evidence>
<dbReference type="Pfam" id="PF01595">
    <property type="entry name" value="CNNM"/>
    <property type="match status" value="1"/>
</dbReference>
<feature type="region of interest" description="Disordered" evidence="11">
    <location>
        <begin position="420"/>
        <end position="463"/>
    </location>
</feature>
<dbReference type="Gene3D" id="3.30.465.10">
    <property type="match status" value="1"/>
</dbReference>
<dbReference type="SMART" id="SM01091">
    <property type="entry name" value="CorC_HlyC"/>
    <property type="match status" value="1"/>
</dbReference>
<dbReference type="InterPro" id="IPR005170">
    <property type="entry name" value="Transptr-assoc_dom"/>
</dbReference>
<evidence type="ECO:0000259" key="14">
    <source>
        <dbReference type="PROSITE" id="PS51846"/>
    </source>
</evidence>
<sequence>MSTTTDIWLGICAILLVALSGVFAAADTAVSTVSMARVEDMVKEHRAGAARLVKVLESRATYVGLAVLLRVVCETAAVAFIAVIAVDGLGLGWGLTVTILGMAVVSYVAAGVGPRTLGRQHAYSISLMSAAVLQAIGVLLKPVTRLLILIGNGLTPGKGFRNGPFATEVEVREVVDLAEARGVVDADERRMIQSVFDLGDTNAREVMVPRPEMIWIEHDKTAAQAVSLAVRSGHSRIPVIGENPDDILGVVYLKDLVAQGLSGNDGKTVPVAEMMRPAEFIPDSKPLDKVLEDMRRTHNHMALLVDEYGGIAGLVTIEDVLEEIVGEITDEYDTGEVAPVEDLGDGSYRVSARLPVEDLGELFDVDIDDDEVETVGGLVGLELGRVPLPGAQVFSHGLHLVAEGGPNRQGRQRITTVVVTRAEPRVAESDTDRTEYPEHADHRSRDNRSRDNRSGDNPRKEAM</sequence>
<comment type="subcellular location">
    <subcellularLocation>
        <location evidence="1">Cell membrane</location>
        <topology evidence="1">Multi-pass membrane protein</topology>
    </subcellularLocation>
</comment>
<dbReference type="InterPro" id="IPR046342">
    <property type="entry name" value="CBS_dom_sf"/>
</dbReference>
<evidence type="ECO:0000256" key="10">
    <source>
        <dbReference type="PROSITE-ProRule" id="PRU01193"/>
    </source>
</evidence>
<keyword evidence="16" id="KW-1185">Reference proteome</keyword>
<keyword evidence="8 10" id="KW-0472">Membrane</keyword>
<dbReference type="GO" id="GO:0005886">
    <property type="term" value="C:plasma membrane"/>
    <property type="evidence" value="ECO:0007669"/>
    <property type="project" value="UniProtKB-SubCell"/>
</dbReference>
<keyword evidence="5" id="KW-0677">Repeat</keyword>
<feature type="domain" description="CBS" evidence="13">
    <location>
        <begin position="274"/>
        <end position="331"/>
    </location>
</feature>
<dbReference type="PANTHER" id="PTHR22777">
    <property type="entry name" value="HEMOLYSIN-RELATED"/>
    <property type="match status" value="1"/>
</dbReference>
<evidence type="ECO:0000256" key="7">
    <source>
        <dbReference type="ARBA" id="ARBA00023122"/>
    </source>
</evidence>
<keyword evidence="3" id="KW-1003">Cell membrane</keyword>
<dbReference type="CDD" id="cd04590">
    <property type="entry name" value="CBS_pair_CorC_HlyC_assoc"/>
    <property type="match status" value="1"/>
</dbReference>
<evidence type="ECO:0000256" key="2">
    <source>
        <dbReference type="ARBA" id="ARBA00006337"/>
    </source>
</evidence>
<proteinExistence type="inferred from homology"/>
<dbReference type="InterPro" id="IPR002550">
    <property type="entry name" value="CNNM"/>
</dbReference>
<evidence type="ECO:0000256" key="8">
    <source>
        <dbReference type="ARBA" id="ARBA00023136"/>
    </source>
</evidence>
<evidence type="ECO:0000256" key="4">
    <source>
        <dbReference type="ARBA" id="ARBA00022692"/>
    </source>
</evidence>
<feature type="transmembrane region" description="Helical" evidence="12">
    <location>
        <begin position="62"/>
        <end position="84"/>
    </location>
</feature>
<evidence type="ECO:0000256" key="3">
    <source>
        <dbReference type="ARBA" id="ARBA00022475"/>
    </source>
</evidence>
<evidence type="ECO:0000313" key="16">
    <source>
        <dbReference type="Proteomes" id="UP000466307"/>
    </source>
</evidence>
<evidence type="ECO:0000256" key="6">
    <source>
        <dbReference type="ARBA" id="ARBA00022989"/>
    </source>
</evidence>
<dbReference type="SUPFAM" id="SSF54631">
    <property type="entry name" value="CBS-domain pair"/>
    <property type="match status" value="1"/>
</dbReference>
<dbReference type="SUPFAM" id="SSF56176">
    <property type="entry name" value="FAD-binding/transporter-associated domain-like"/>
    <property type="match status" value="1"/>
</dbReference>
<dbReference type="PROSITE" id="PS51371">
    <property type="entry name" value="CBS"/>
    <property type="match status" value="2"/>
</dbReference>
<dbReference type="InterPro" id="IPR000644">
    <property type="entry name" value="CBS_dom"/>
</dbReference>
<dbReference type="Gene3D" id="3.10.580.10">
    <property type="entry name" value="CBS-domain"/>
    <property type="match status" value="1"/>
</dbReference>
<protein>
    <submittedName>
        <fullName evidence="15">HlyC/CorC family transporter</fullName>
    </submittedName>
</protein>
<evidence type="ECO:0000313" key="15">
    <source>
        <dbReference type="EMBL" id="NDK88390.1"/>
    </source>
</evidence>
<name>A0A7K3LJJ1_9ACTN</name>
<dbReference type="PROSITE" id="PS51846">
    <property type="entry name" value="CNNM"/>
    <property type="match status" value="1"/>
</dbReference>
<feature type="domain" description="CNNM transmembrane" evidence="14">
    <location>
        <begin position="2"/>
        <end position="188"/>
    </location>
</feature>
<feature type="compositionally biased region" description="Basic and acidic residues" evidence="11">
    <location>
        <begin position="422"/>
        <end position="463"/>
    </location>
</feature>
<dbReference type="Pfam" id="PF00571">
    <property type="entry name" value="CBS"/>
    <property type="match status" value="2"/>
</dbReference>
<dbReference type="InterPro" id="IPR036318">
    <property type="entry name" value="FAD-bd_PCMH-like_sf"/>
</dbReference>
<evidence type="ECO:0000256" key="5">
    <source>
        <dbReference type="ARBA" id="ARBA00022737"/>
    </source>
</evidence>
<comment type="similarity">
    <text evidence="2">Belongs to the UPF0053 family.</text>
</comment>
<accession>A0A7K3LJJ1</accession>
<gene>
    <name evidence="15" type="ORF">GYA93_02145</name>
</gene>
<evidence type="ECO:0000259" key="13">
    <source>
        <dbReference type="PROSITE" id="PS51371"/>
    </source>
</evidence>
<dbReference type="AlphaFoldDB" id="A0A7K3LJJ1"/>
<dbReference type="SMART" id="SM00116">
    <property type="entry name" value="CBS"/>
    <property type="match status" value="2"/>
</dbReference>
<feature type="domain" description="CBS" evidence="13">
    <location>
        <begin position="207"/>
        <end position="266"/>
    </location>
</feature>
<keyword evidence="7 9" id="KW-0129">CBS domain</keyword>
<organism evidence="15 16">
    <name type="scientific">Gordonia desulfuricans</name>
    <dbReference type="NCBI Taxonomy" id="89051"/>
    <lineage>
        <taxon>Bacteria</taxon>
        <taxon>Bacillati</taxon>
        <taxon>Actinomycetota</taxon>
        <taxon>Actinomycetes</taxon>
        <taxon>Mycobacteriales</taxon>
        <taxon>Gordoniaceae</taxon>
        <taxon>Gordonia</taxon>
    </lineage>
</organism>
<keyword evidence="6 10" id="KW-1133">Transmembrane helix</keyword>
<dbReference type="PANTHER" id="PTHR22777:SF32">
    <property type="entry name" value="UPF0053 INNER MEMBRANE PROTEIN YFJD"/>
    <property type="match status" value="1"/>
</dbReference>
<evidence type="ECO:0000256" key="11">
    <source>
        <dbReference type="SAM" id="MobiDB-lite"/>
    </source>
</evidence>
<comment type="caution">
    <text evidence="15">The sequence shown here is derived from an EMBL/GenBank/DDBJ whole genome shotgun (WGS) entry which is preliminary data.</text>
</comment>
<dbReference type="InterPro" id="IPR016169">
    <property type="entry name" value="FAD-bd_PCMH_sub2"/>
</dbReference>
<keyword evidence="4 10" id="KW-0812">Transmembrane</keyword>
<dbReference type="InterPro" id="IPR044751">
    <property type="entry name" value="Ion_transp-like_CBS"/>
</dbReference>